<sequence length="179" mass="19062">MYFSTNEHPGTLQSESVAAAFSLTQRAFQCFEELVRFNQQMIKATLVESEKAWQVATSGKAPGELWVEQTRAARSLAEKALSYNHQMLALATHTQVELMKFTKAGFEYHNGKLQVLVDGVATHAPAGSDAAVTALKSTVSSAAAAYDAVLKATAQAIAVAQRNQPAAPAPEPGAEKVGL</sequence>
<reference evidence="2 3" key="1">
    <citation type="submission" date="2020-12" db="EMBL/GenBank/DDBJ databases">
        <title>FDA dAtabase for Regulatory Grade micrObial Sequences (FDA-ARGOS): Supporting development and validation of Infectious Disease Dx tests.</title>
        <authorList>
            <person name="Nelson B."/>
            <person name="Plummer A."/>
            <person name="Tallon L."/>
            <person name="Sadzewicz L."/>
            <person name="Zhao X."/>
            <person name="Boylan J."/>
            <person name="Ott S."/>
            <person name="Bowen H."/>
            <person name="Vavikolanu K."/>
            <person name="Mehta A."/>
            <person name="Aluvathingal J."/>
            <person name="Nadendla S."/>
            <person name="Myers T."/>
            <person name="Yan Y."/>
            <person name="Sichtig H."/>
        </authorList>
    </citation>
    <scope>NUCLEOTIDE SEQUENCE [LARGE SCALE GENOMIC DNA]</scope>
    <source>
        <strain evidence="2 3">FDAARGOS_1049</strain>
    </source>
</reference>
<accession>A0A7T4N839</accession>
<dbReference type="Proteomes" id="UP000595610">
    <property type="component" value="Chromosome 2"/>
</dbReference>
<dbReference type="RefSeq" id="WP_042328556.1">
    <property type="nucleotide sequence ID" value="NZ_CP066076.1"/>
</dbReference>
<gene>
    <name evidence="2" type="primary">phaP</name>
    <name evidence="2" type="ORF">I6I06_18525</name>
</gene>
<evidence type="ECO:0000313" key="3">
    <source>
        <dbReference type="Proteomes" id="UP000595610"/>
    </source>
</evidence>
<dbReference type="InterPro" id="IPR018968">
    <property type="entry name" value="Phasin"/>
</dbReference>
<dbReference type="InterPro" id="IPR010127">
    <property type="entry name" value="Phasin_subfam-1"/>
</dbReference>
<dbReference type="Pfam" id="PF09361">
    <property type="entry name" value="Phasin_2"/>
    <property type="match status" value="1"/>
</dbReference>
<protein>
    <submittedName>
        <fullName evidence="2">TIGR01841 family phasin</fullName>
    </submittedName>
</protein>
<organism evidence="2 3">
    <name type="scientific">Paraburkholderia ginsengisoli</name>
    <dbReference type="NCBI Taxonomy" id="311231"/>
    <lineage>
        <taxon>Bacteria</taxon>
        <taxon>Pseudomonadati</taxon>
        <taxon>Pseudomonadota</taxon>
        <taxon>Betaproteobacteria</taxon>
        <taxon>Burkholderiales</taxon>
        <taxon>Burkholderiaceae</taxon>
        <taxon>Paraburkholderia</taxon>
    </lineage>
</organism>
<keyword evidence="3" id="KW-1185">Reference proteome</keyword>
<proteinExistence type="predicted"/>
<name>A0A7T4N839_9BURK</name>
<evidence type="ECO:0000313" key="2">
    <source>
        <dbReference type="EMBL" id="QQC66973.1"/>
    </source>
</evidence>
<feature type="domain" description="Phasin" evidence="1">
    <location>
        <begin position="13"/>
        <end position="104"/>
    </location>
</feature>
<dbReference type="AlphaFoldDB" id="A0A7T4N839"/>
<dbReference type="EMBL" id="CP066076">
    <property type="protein sequence ID" value="QQC66973.1"/>
    <property type="molecule type" value="Genomic_DNA"/>
</dbReference>
<dbReference type="NCBIfam" id="TIGR01841">
    <property type="entry name" value="phasin"/>
    <property type="match status" value="1"/>
</dbReference>
<evidence type="ECO:0000259" key="1">
    <source>
        <dbReference type="Pfam" id="PF09361"/>
    </source>
</evidence>
<dbReference type="KEGG" id="pgis:I6I06_18525"/>